<evidence type="ECO:0000313" key="3">
    <source>
        <dbReference type="EMBL" id="KAA5536444.1"/>
    </source>
</evidence>
<dbReference type="InterPro" id="IPR045619">
    <property type="entry name" value="DUF6443"/>
</dbReference>
<dbReference type="Proteomes" id="UP000323632">
    <property type="component" value="Unassembled WGS sequence"/>
</dbReference>
<dbReference type="PANTHER" id="PTHR32305">
    <property type="match status" value="1"/>
</dbReference>
<organism evidence="3 4">
    <name type="scientific">Taibaiella lutea</name>
    <dbReference type="NCBI Taxonomy" id="2608001"/>
    <lineage>
        <taxon>Bacteria</taxon>
        <taxon>Pseudomonadati</taxon>
        <taxon>Bacteroidota</taxon>
        <taxon>Chitinophagia</taxon>
        <taxon>Chitinophagales</taxon>
        <taxon>Chitinophagaceae</taxon>
        <taxon>Taibaiella</taxon>
    </lineage>
</organism>
<feature type="domain" description="DUF6443" evidence="2">
    <location>
        <begin position="85"/>
        <end position="207"/>
    </location>
</feature>
<dbReference type="PANTHER" id="PTHR32305:SF15">
    <property type="entry name" value="PROTEIN RHSA-RELATED"/>
    <property type="match status" value="1"/>
</dbReference>
<sequence>MIMKKLFRFTCRIAVLCCLAFLLGIQAQAQTVAPTLNKPDGSTLPTGAVTYPGIHDLNNNNDQYNYIRTIVPDQPVQSLTGSFYRRQSTDYFDGLGRPLQTVVKRGHAKGNDLVNVHVYDSLGRETYQYLPYAAPTAGTLVFGYVPGNIKLKDSTQMRGFYEQAGADEQPYGMTQFDNSPLNRVVKQMAPGKSWVGGSRGVTYDYRTNADGTYLLGSFYYVAKGAFPRFTIGNNMGDLPQYVGNYAEGELYITAVTDEDGKVTEEIKDKQGKVIIKRSLYTKQTAPPYVPSAPANMFPNNYTYTIYVYDDLGRQRVVMPPEACKPSMAYNISGSTRTFTYTWSVSAAQLSGLCYQYLYDGRSRLVEKKIPGKEVEYYVYDKRDRQVFYQDGNLRGQHYWAFTFYDALDRPTATGTAEFDAPRTQMVAIIEQDGSVFQNNSIFYYSCNYGLFHVYPPSNLPYCKLLTYTYYDDYMQGDLSNFAYDNAQFAGIILPANNTVVAAPDNASLVTRGLPTGSKVRIMDPADPNGDNWLVSVNYYDDKNRLIQTQSQNLQGGLDISSNIYFFQGMLYKNILRHQNPNAVAIPAGGAIDLLTDYRLENTFERNLGAAGGNDQVWKHTQKINNGIDYELAFYDYDHLGRNVVKQTTAGLNLNAYNIRGFLNYTAFRNYNTDTLFDEALYYDKGFASKLYNGNIAGITWCGSERNKRRAYGYSYDNLNRLNHAEFNQYDGSGWSKTQGYDYTASNIAYDLNGNIQSMNQMVTPAIGGSGSLMMDQLTYNYEANSNKLIKVTDGVAAATTTGWGLPDFKDGANAAVEYHYDANGNMVTDDNKHITSITYNYLNKPEVITVDSGQITYVYDAAGNRLQKRVLATGPSNIPPGQTVPPSSLETWDYTSGFVYKDNELQYVLNEEGRARPAAVAVQDANGNQTGDYLTKFVYDYFVKDHLGNVRSTITSKPIDADYLAAYELVSANVEELIFDNVASVRDIKGGSTSPDDKYAARLNGGEEEHRVGTAIVLQTRAGDKFRMNVSAFYEGDYTQSDETGTSALIESLAATLMGGATPSGEVFGETRNASLMQQALGNPNLASQLATLTGSNNDVDAPKAHLNYLWFNDKLELDMAHSGSFQVAKNVNGINQWVNIGTGGSNTVDLSGQTGISDGGVTMPGNGFLLVYIDNQSIGKDVWFDNLNVENYQSEVLEEDHYYPYGLTLNTTPNNLLTGQPYKYNTKELEKHFGLEMYDYGARMQDPQLGVWHQIDAFAEQAHRESPYCYAGNNPVKYIDVQGNFKFSKATLDYIKQHYPTAYKYLTQTDITKGGNIMEVVASDRNLNAMVNNTTYANIPYSKYNARNMKLTKGEIKNAFSFGNGPEIVLNMAPGRSGNGDPGDGELNFGYNENDDGTSYRTPIQLNERLFMALENAKSPLAKKVALVNLVSILINEYMEDFGPDDEPALDANGKETEKRYGNQHAQKEIFNGFIPEPGKTDAYFWIQQIMIDVQNQNKFDIKVPDSPDPSIKG</sequence>
<feature type="chain" id="PRO_5024302639" evidence="1">
    <location>
        <begin position="30"/>
        <end position="1515"/>
    </location>
</feature>
<dbReference type="InterPro" id="IPR050708">
    <property type="entry name" value="T6SS_VgrG/RHS"/>
</dbReference>
<dbReference type="Pfam" id="PF20041">
    <property type="entry name" value="DUF6443"/>
    <property type="match status" value="1"/>
</dbReference>
<proteinExistence type="predicted"/>
<dbReference type="EMBL" id="VWSH01000001">
    <property type="protein sequence ID" value="KAA5536444.1"/>
    <property type="molecule type" value="Genomic_DNA"/>
</dbReference>
<name>A0A5M6CMS8_9BACT</name>
<evidence type="ECO:0000259" key="2">
    <source>
        <dbReference type="Pfam" id="PF20041"/>
    </source>
</evidence>
<keyword evidence="4" id="KW-1185">Reference proteome</keyword>
<dbReference type="NCBIfam" id="TIGR03696">
    <property type="entry name" value="Rhs_assc_core"/>
    <property type="match status" value="1"/>
</dbReference>
<gene>
    <name evidence="3" type="ORF">F0919_01905</name>
</gene>
<comment type="caution">
    <text evidence="3">The sequence shown here is derived from an EMBL/GenBank/DDBJ whole genome shotgun (WGS) entry which is preliminary data.</text>
</comment>
<reference evidence="3 4" key="1">
    <citation type="submission" date="2019-09" db="EMBL/GenBank/DDBJ databases">
        <title>Genome sequence and assembly of Taibaiella sp.</title>
        <authorList>
            <person name="Chhetri G."/>
        </authorList>
    </citation>
    <scope>NUCLEOTIDE SEQUENCE [LARGE SCALE GENOMIC DNA]</scope>
    <source>
        <strain evidence="3 4">KVB11</strain>
    </source>
</reference>
<evidence type="ECO:0000313" key="4">
    <source>
        <dbReference type="Proteomes" id="UP000323632"/>
    </source>
</evidence>
<protein>
    <submittedName>
        <fullName evidence="3">RHS repeat-associated core domain-containing protein</fullName>
    </submittedName>
</protein>
<feature type="signal peptide" evidence="1">
    <location>
        <begin position="1"/>
        <end position="29"/>
    </location>
</feature>
<dbReference type="InterPro" id="IPR022385">
    <property type="entry name" value="Rhs_assc_core"/>
</dbReference>
<evidence type="ECO:0000256" key="1">
    <source>
        <dbReference type="SAM" id="SignalP"/>
    </source>
</evidence>
<accession>A0A5M6CMS8</accession>
<keyword evidence="1" id="KW-0732">Signal</keyword>
<dbReference type="Gene3D" id="2.180.10.10">
    <property type="entry name" value="RHS repeat-associated core"/>
    <property type="match status" value="2"/>
</dbReference>